<feature type="non-terminal residue" evidence="3">
    <location>
        <position position="170"/>
    </location>
</feature>
<dbReference type="GO" id="GO:0006508">
    <property type="term" value="P:proteolysis"/>
    <property type="evidence" value="ECO:0007669"/>
    <property type="project" value="InterPro"/>
</dbReference>
<evidence type="ECO:0000313" key="3">
    <source>
        <dbReference type="EMBL" id="SVC61109.1"/>
    </source>
</evidence>
<gene>
    <name evidence="3" type="ORF">METZ01_LOCUS313963</name>
</gene>
<dbReference type="GO" id="GO:0046872">
    <property type="term" value="F:metal ion binding"/>
    <property type="evidence" value="ECO:0007669"/>
    <property type="project" value="InterPro"/>
</dbReference>
<dbReference type="InterPro" id="IPR011765">
    <property type="entry name" value="Pept_M16_N"/>
</dbReference>
<dbReference type="GO" id="GO:0004222">
    <property type="term" value="F:metalloendopeptidase activity"/>
    <property type="evidence" value="ECO:0007669"/>
    <property type="project" value="InterPro"/>
</dbReference>
<feature type="coiled-coil region" evidence="1">
    <location>
        <begin position="90"/>
        <end position="149"/>
    </location>
</feature>
<feature type="domain" description="Peptidase M16 N-terminal" evidence="2">
    <location>
        <begin position="33"/>
        <end position="77"/>
    </location>
</feature>
<dbReference type="Pfam" id="PF00675">
    <property type="entry name" value="Peptidase_M16"/>
    <property type="match status" value="1"/>
</dbReference>
<keyword evidence="1" id="KW-0175">Coiled coil</keyword>
<sequence>MALTFMGANTAAQDYEYDLPIKEHIFENGLRLLVIERPGDTRVAAKIWTDMGALNEIPGEYGSAHFLEHLMFKGTPTLGAKDWEIEKPLIDEINATEKSMIAELNRARNDIRERGVFHDYKHEQTTPEITRLQKHIDDLERKVEDLTVEGTTMKWYQGFGGTRLTASTEQ</sequence>
<dbReference type="SUPFAM" id="SSF63411">
    <property type="entry name" value="LuxS/MPP-like metallohydrolase"/>
    <property type="match status" value="1"/>
</dbReference>
<dbReference type="Gene3D" id="3.30.830.10">
    <property type="entry name" value="Metalloenzyme, LuxS/M16 peptidase-like"/>
    <property type="match status" value="1"/>
</dbReference>
<evidence type="ECO:0000256" key="1">
    <source>
        <dbReference type="SAM" id="Coils"/>
    </source>
</evidence>
<dbReference type="PROSITE" id="PS00143">
    <property type="entry name" value="INSULINASE"/>
    <property type="match status" value="1"/>
</dbReference>
<name>A0A382NIT2_9ZZZZ</name>
<dbReference type="EMBL" id="UINC01100785">
    <property type="protein sequence ID" value="SVC61109.1"/>
    <property type="molecule type" value="Genomic_DNA"/>
</dbReference>
<dbReference type="InterPro" id="IPR001431">
    <property type="entry name" value="Pept_M16_Zn_BS"/>
</dbReference>
<accession>A0A382NIT2</accession>
<evidence type="ECO:0000259" key="2">
    <source>
        <dbReference type="Pfam" id="PF00675"/>
    </source>
</evidence>
<organism evidence="3">
    <name type="scientific">marine metagenome</name>
    <dbReference type="NCBI Taxonomy" id="408172"/>
    <lineage>
        <taxon>unclassified sequences</taxon>
        <taxon>metagenomes</taxon>
        <taxon>ecological metagenomes</taxon>
    </lineage>
</organism>
<reference evidence="3" key="1">
    <citation type="submission" date="2018-05" db="EMBL/GenBank/DDBJ databases">
        <authorList>
            <person name="Lanie J.A."/>
            <person name="Ng W.-L."/>
            <person name="Kazmierczak K.M."/>
            <person name="Andrzejewski T.M."/>
            <person name="Davidsen T.M."/>
            <person name="Wayne K.J."/>
            <person name="Tettelin H."/>
            <person name="Glass J.I."/>
            <person name="Rusch D."/>
            <person name="Podicherti R."/>
            <person name="Tsui H.-C.T."/>
            <person name="Winkler M.E."/>
        </authorList>
    </citation>
    <scope>NUCLEOTIDE SEQUENCE</scope>
</reference>
<dbReference type="InterPro" id="IPR011249">
    <property type="entry name" value="Metalloenz_LuxS/M16"/>
</dbReference>
<dbReference type="AlphaFoldDB" id="A0A382NIT2"/>
<proteinExistence type="predicted"/>
<protein>
    <recommendedName>
        <fullName evidence="2">Peptidase M16 N-terminal domain-containing protein</fullName>
    </recommendedName>
</protein>